<reference evidence="1" key="1">
    <citation type="journal article" date="2021" name="Proc. Natl. Acad. Sci. U.S.A.">
        <title>A Catalog of Tens of Thousands of Viruses from Human Metagenomes Reveals Hidden Associations with Chronic Diseases.</title>
        <authorList>
            <person name="Tisza M.J."/>
            <person name="Buck C.B."/>
        </authorList>
    </citation>
    <scope>NUCLEOTIDE SEQUENCE</scope>
    <source>
        <strain evidence="1">CtxAI8</strain>
    </source>
</reference>
<organism evidence="1">
    <name type="scientific">virus sp. ctxAI8</name>
    <dbReference type="NCBI Taxonomy" id="2825829"/>
    <lineage>
        <taxon>Viruses</taxon>
    </lineage>
</organism>
<protein>
    <submittedName>
        <fullName evidence="1">Uncharacterized protein</fullName>
    </submittedName>
</protein>
<evidence type="ECO:0000313" key="1">
    <source>
        <dbReference type="EMBL" id="DAE32147.1"/>
    </source>
</evidence>
<sequence length="471" mass="51647">MQATFYKFAKRTNSTKLPSNGQGLEIDIKAPCNIIDPEIKIKTQKDPTGYNYCYLPTFSRYYWVNNWTYADGLWMASLTVDTLASYRFEIGYSYEYVVRSSAKFDPKIADNLYPTKATITTRTIYANSTPFTDDPESGSQGFFVVAVNAPGYVSFGGAIYLAMSGTTFQKLMAALLQNTDYLNISADEISSNLTKALFNPIQYISKAFWIPCGNTAIGTPINEIPVGWWKMQNIGNAYVIANNNDKQVFTFSISTPHHPQHITRGVYTDGAPYSEYTLYCPPFGEIKLNANLFVLQSTLYCRLTVDYRTGDAILDLSFNKDFYTIFFSTSGNVSVPVQLAQIATNVNELASLGGLVQTAVGAIAGGIESFFGGGDIANGIASGAQQMTVASQSKGGGASVAKYGITPYLTGAFYDLVDDNNEHHGRPLCQRVQLFSIPGFIMVDDPDIALPATAAEIDSVKSYMKNGFFLE</sequence>
<proteinExistence type="predicted"/>
<accession>A0A8S5RLU9</accession>
<name>A0A8S5RLU9_9VIRU</name>
<dbReference type="EMBL" id="BK059117">
    <property type="protein sequence ID" value="DAE32147.1"/>
    <property type="molecule type" value="Genomic_DNA"/>
</dbReference>